<sequence>MIFGTQLDGIALVVGSGRGIGQQCAFSLAKAGVKAVVLADRKGETAKALAEESKTYATHKEYQATTFKINVVDEKSVEDMVEFAVKEFGKIDYCVNAAGPGLIRFASTDIENYDLIMTINAKGMLLGVRAELQAMQKQPPKTFTSRNGTRVR</sequence>
<dbReference type="OrthoDB" id="5840532at2759"/>
<organism evidence="3 4">
    <name type="scientific">Talaromyces rugulosus</name>
    <name type="common">Penicillium rugulosum</name>
    <dbReference type="NCBI Taxonomy" id="121627"/>
    <lineage>
        <taxon>Eukaryota</taxon>
        <taxon>Fungi</taxon>
        <taxon>Dikarya</taxon>
        <taxon>Ascomycota</taxon>
        <taxon>Pezizomycotina</taxon>
        <taxon>Eurotiomycetes</taxon>
        <taxon>Eurotiomycetidae</taxon>
        <taxon>Eurotiales</taxon>
        <taxon>Trichocomaceae</taxon>
        <taxon>Talaromyces</taxon>
        <taxon>Talaromyces sect. Islandici</taxon>
    </lineage>
</organism>
<dbReference type="PANTHER" id="PTHR42760">
    <property type="entry name" value="SHORT-CHAIN DEHYDROGENASES/REDUCTASES FAMILY MEMBER"/>
    <property type="match status" value="1"/>
</dbReference>
<dbReference type="PRINTS" id="PR00081">
    <property type="entry name" value="GDHRDH"/>
</dbReference>
<evidence type="ECO:0000256" key="1">
    <source>
        <dbReference type="ARBA" id="ARBA00006484"/>
    </source>
</evidence>
<evidence type="ECO:0000313" key="4">
    <source>
        <dbReference type="Proteomes" id="UP000509510"/>
    </source>
</evidence>
<dbReference type="EMBL" id="CP055898">
    <property type="protein sequence ID" value="QKX55354.1"/>
    <property type="molecule type" value="Genomic_DNA"/>
</dbReference>
<dbReference type="KEGG" id="trg:TRUGW13939_02446"/>
<evidence type="ECO:0000313" key="3">
    <source>
        <dbReference type="EMBL" id="QKX55354.1"/>
    </source>
</evidence>
<dbReference type="Pfam" id="PF00106">
    <property type="entry name" value="adh_short"/>
    <property type="match status" value="1"/>
</dbReference>
<reference evidence="4" key="1">
    <citation type="submission" date="2020-06" db="EMBL/GenBank/DDBJ databases">
        <title>A chromosome-scale genome assembly of Talaromyces rugulosus W13939.</title>
        <authorList>
            <person name="Wang B."/>
            <person name="Guo L."/>
            <person name="Ye K."/>
            <person name="Wang L."/>
        </authorList>
    </citation>
    <scope>NUCLEOTIDE SEQUENCE [LARGE SCALE GENOMIC DNA]</scope>
    <source>
        <strain evidence="4">W13939</strain>
    </source>
</reference>
<evidence type="ECO:0000256" key="2">
    <source>
        <dbReference type="ARBA" id="ARBA00022857"/>
    </source>
</evidence>
<keyword evidence="4" id="KW-1185">Reference proteome</keyword>
<accession>A0A7H8QN61</accession>
<keyword evidence="2" id="KW-0521">NADP</keyword>
<gene>
    <name evidence="3" type="ORF">TRUGW13939_02446</name>
</gene>
<comment type="similarity">
    <text evidence="1">Belongs to the short-chain dehydrogenases/reductases (SDR) family.</text>
</comment>
<dbReference type="InterPro" id="IPR002347">
    <property type="entry name" value="SDR_fam"/>
</dbReference>
<name>A0A7H8QN61_TALRU</name>
<dbReference type="Gene3D" id="3.40.50.720">
    <property type="entry name" value="NAD(P)-binding Rossmann-like Domain"/>
    <property type="match status" value="1"/>
</dbReference>
<proteinExistence type="inferred from homology"/>
<dbReference type="RefSeq" id="XP_035341533.1">
    <property type="nucleotide sequence ID" value="XM_035485640.1"/>
</dbReference>
<dbReference type="SUPFAM" id="SSF51735">
    <property type="entry name" value="NAD(P)-binding Rossmann-fold domains"/>
    <property type="match status" value="1"/>
</dbReference>
<protein>
    <submittedName>
        <fullName evidence="3">Uncharacterized protein</fullName>
    </submittedName>
</protein>
<dbReference type="CDD" id="cd05233">
    <property type="entry name" value="SDR_c"/>
    <property type="match status" value="1"/>
</dbReference>
<dbReference type="InterPro" id="IPR036291">
    <property type="entry name" value="NAD(P)-bd_dom_sf"/>
</dbReference>
<dbReference type="AlphaFoldDB" id="A0A7H8QN61"/>
<dbReference type="Proteomes" id="UP000509510">
    <property type="component" value="Chromosome I"/>
</dbReference>
<dbReference type="GeneID" id="55989955"/>
<dbReference type="GO" id="GO:0016616">
    <property type="term" value="F:oxidoreductase activity, acting on the CH-OH group of donors, NAD or NADP as acceptor"/>
    <property type="evidence" value="ECO:0007669"/>
    <property type="project" value="TreeGrafter"/>
</dbReference>